<keyword evidence="3" id="KW-0813">Transport</keyword>
<dbReference type="GO" id="GO:0005524">
    <property type="term" value="F:ATP binding"/>
    <property type="evidence" value="ECO:0007669"/>
    <property type="project" value="UniProtKB-KW"/>
</dbReference>
<accession>A0A1H3P8K0</accession>
<comment type="similarity">
    <text evidence="2">Belongs to the ABC transporter superfamily.</text>
</comment>
<evidence type="ECO:0000313" key="9">
    <source>
        <dbReference type="EMBL" id="SDY97417.1"/>
    </source>
</evidence>
<evidence type="ECO:0000256" key="6">
    <source>
        <dbReference type="ARBA" id="ARBA00022840"/>
    </source>
</evidence>
<dbReference type="PANTHER" id="PTHR43297">
    <property type="entry name" value="OLIGOPEPTIDE TRANSPORT ATP-BINDING PROTEIN APPD"/>
    <property type="match status" value="1"/>
</dbReference>
<dbReference type="OrthoDB" id="9802772at2"/>
<gene>
    <name evidence="9" type="ORF">SAMN05660462_01406</name>
</gene>
<evidence type="ECO:0000313" key="10">
    <source>
        <dbReference type="Proteomes" id="UP000198625"/>
    </source>
</evidence>
<keyword evidence="5" id="KW-0547">Nucleotide-binding</keyword>
<evidence type="ECO:0000256" key="5">
    <source>
        <dbReference type="ARBA" id="ARBA00022741"/>
    </source>
</evidence>
<evidence type="ECO:0000256" key="3">
    <source>
        <dbReference type="ARBA" id="ARBA00022448"/>
    </source>
</evidence>
<evidence type="ECO:0000256" key="2">
    <source>
        <dbReference type="ARBA" id="ARBA00005417"/>
    </source>
</evidence>
<sequence length="324" mass="36312">MRLLEVKDLRTYFKLEDKTIYAVSGVSFTIDEKEVVALIGESGSGKSVTALSIMGLVPQPPGIIESGIIEFQGEDLLKKKEKEMRSIRGNKLAMVYQEPMNSLNPSLTVGYQIKECLTIHKKAKGEEAKKMAIEMLRKVEMADPESIYDSYPHKLSGGMRQRIMIAMALICNPKLLIADEPTTALDVTIQAEILDLIKRLKDEIGTSVLLITHDLGVVTEMADKIIVMYGGKIMEIASTNALYSNPSHPYTIGLMKCIPRMNKTKEKLYTIEGAVPDMSFLAAGCEFYDRCEKKTQICKENTPELLEIEENHFVRCFLYTQGVK</sequence>
<keyword evidence="10" id="KW-1185">Reference proteome</keyword>
<evidence type="ECO:0000259" key="8">
    <source>
        <dbReference type="PROSITE" id="PS50893"/>
    </source>
</evidence>
<dbReference type="SMART" id="SM00382">
    <property type="entry name" value="AAA"/>
    <property type="match status" value="1"/>
</dbReference>
<name>A0A1H3P8K0_9FIRM</name>
<dbReference type="FunFam" id="3.40.50.300:FF:000016">
    <property type="entry name" value="Oligopeptide ABC transporter ATP-binding component"/>
    <property type="match status" value="1"/>
</dbReference>
<dbReference type="GO" id="GO:0015833">
    <property type="term" value="P:peptide transport"/>
    <property type="evidence" value="ECO:0007669"/>
    <property type="project" value="InterPro"/>
</dbReference>
<dbReference type="AlphaFoldDB" id="A0A1H3P8K0"/>
<evidence type="ECO:0000256" key="7">
    <source>
        <dbReference type="ARBA" id="ARBA00023136"/>
    </source>
</evidence>
<dbReference type="InterPro" id="IPR017871">
    <property type="entry name" value="ABC_transporter-like_CS"/>
</dbReference>
<dbReference type="Proteomes" id="UP000198625">
    <property type="component" value="Unassembled WGS sequence"/>
</dbReference>
<comment type="subcellular location">
    <subcellularLocation>
        <location evidence="1">Cell membrane</location>
        <topology evidence="1">Peripheral membrane protein</topology>
    </subcellularLocation>
</comment>
<keyword evidence="4" id="KW-1003">Cell membrane</keyword>
<evidence type="ECO:0000256" key="4">
    <source>
        <dbReference type="ARBA" id="ARBA00022475"/>
    </source>
</evidence>
<dbReference type="PROSITE" id="PS50893">
    <property type="entry name" value="ABC_TRANSPORTER_2"/>
    <property type="match status" value="1"/>
</dbReference>
<protein>
    <submittedName>
        <fullName evidence="9">Peptide/nickel transport system ATP-binding protein</fullName>
    </submittedName>
</protein>
<evidence type="ECO:0000256" key="1">
    <source>
        <dbReference type="ARBA" id="ARBA00004202"/>
    </source>
</evidence>
<dbReference type="InterPro" id="IPR003593">
    <property type="entry name" value="AAA+_ATPase"/>
</dbReference>
<dbReference type="EMBL" id="FNQE01000013">
    <property type="protein sequence ID" value="SDY97417.1"/>
    <property type="molecule type" value="Genomic_DNA"/>
</dbReference>
<dbReference type="InterPro" id="IPR003439">
    <property type="entry name" value="ABC_transporter-like_ATP-bd"/>
</dbReference>
<dbReference type="SUPFAM" id="SSF52540">
    <property type="entry name" value="P-loop containing nucleoside triphosphate hydrolases"/>
    <property type="match status" value="1"/>
</dbReference>
<dbReference type="Gene3D" id="3.40.50.300">
    <property type="entry name" value="P-loop containing nucleotide triphosphate hydrolases"/>
    <property type="match status" value="1"/>
</dbReference>
<dbReference type="CDD" id="cd03257">
    <property type="entry name" value="ABC_NikE_OppD_transporters"/>
    <property type="match status" value="1"/>
</dbReference>
<dbReference type="Pfam" id="PF00005">
    <property type="entry name" value="ABC_tran"/>
    <property type="match status" value="1"/>
</dbReference>
<dbReference type="PANTHER" id="PTHR43297:SF2">
    <property type="entry name" value="DIPEPTIDE TRANSPORT ATP-BINDING PROTEIN DPPD"/>
    <property type="match status" value="1"/>
</dbReference>
<dbReference type="NCBIfam" id="TIGR01727">
    <property type="entry name" value="oligo_HPY"/>
    <property type="match status" value="1"/>
</dbReference>
<dbReference type="GO" id="GO:0016887">
    <property type="term" value="F:ATP hydrolysis activity"/>
    <property type="evidence" value="ECO:0007669"/>
    <property type="project" value="InterPro"/>
</dbReference>
<dbReference type="InterPro" id="IPR013563">
    <property type="entry name" value="Oligopep_ABC_C"/>
</dbReference>
<proteinExistence type="inferred from homology"/>
<reference evidence="9 10" key="1">
    <citation type="submission" date="2016-10" db="EMBL/GenBank/DDBJ databases">
        <authorList>
            <person name="de Groot N.N."/>
        </authorList>
    </citation>
    <scope>NUCLEOTIDE SEQUENCE [LARGE SCALE GENOMIC DNA]</scope>
    <source>
        <strain evidence="9 10">DSM 21650</strain>
    </source>
</reference>
<dbReference type="Pfam" id="PF08352">
    <property type="entry name" value="oligo_HPY"/>
    <property type="match status" value="1"/>
</dbReference>
<feature type="domain" description="ABC transporter" evidence="8">
    <location>
        <begin position="4"/>
        <end position="255"/>
    </location>
</feature>
<dbReference type="GO" id="GO:0005886">
    <property type="term" value="C:plasma membrane"/>
    <property type="evidence" value="ECO:0007669"/>
    <property type="project" value="UniProtKB-SubCell"/>
</dbReference>
<dbReference type="STRING" id="415015.SAMN05660462_01406"/>
<dbReference type="PROSITE" id="PS00211">
    <property type="entry name" value="ABC_TRANSPORTER_1"/>
    <property type="match status" value="1"/>
</dbReference>
<dbReference type="InterPro" id="IPR050388">
    <property type="entry name" value="ABC_Ni/Peptide_Import"/>
</dbReference>
<keyword evidence="6 9" id="KW-0067">ATP-binding</keyword>
<keyword evidence="7" id="KW-0472">Membrane</keyword>
<organism evidence="9 10">
    <name type="scientific">Proteiniborus ethanoligenes</name>
    <dbReference type="NCBI Taxonomy" id="415015"/>
    <lineage>
        <taxon>Bacteria</taxon>
        <taxon>Bacillati</taxon>
        <taxon>Bacillota</taxon>
        <taxon>Clostridia</taxon>
        <taxon>Eubacteriales</taxon>
        <taxon>Proteiniborus</taxon>
    </lineage>
</organism>
<dbReference type="InterPro" id="IPR027417">
    <property type="entry name" value="P-loop_NTPase"/>
</dbReference>